<dbReference type="Proteomes" id="UP001276659">
    <property type="component" value="Unassembled WGS sequence"/>
</dbReference>
<evidence type="ECO:0000313" key="1">
    <source>
        <dbReference type="EMBL" id="KAK3166676.1"/>
    </source>
</evidence>
<dbReference type="EMBL" id="JASNWA010000011">
    <property type="protein sequence ID" value="KAK3166676.1"/>
    <property type="molecule type" value="Genomic_DNA"/>
</dbReference>
<proteinExistence type="predicted"/>
<keyword evidence="2" id="KW-1185">Reference proteome</keyword>
<gene>
    <name evidence="1" type="ORF">OEA41_009801</name>
</gene>
<reference evidence="1" key="1">
    <citation type="submission" date="2022-11" db="EMBL/GenBank/DDBJ databases">
        <title>Chromosomal genome sequence assembly and mating type (MAT) locus characterization of the leprose asexual lichenized fungus Lepraria neglecta (Nyl.) Erichsen.</title>
        <authorList>
            <person name="Allen J.L."/>
            <person name="Pfeffer B."/>
        </authorList>
    </citation>
    <scope>NUCLEOTIDE SEQUENCE</scope>
    <source>
        <strain evidence="1">Allen 5258</strain>
    </source>
</reference>
<name>A0AAE0DEJ2_9LECA</name>
<protein>
    <submittedName>
        <fullName evidence="1">Uncharacterized protein</fullName>
    </submittedName>
</protein>
<comment type="caution">
    <text evidence="1">The sequence shown here is derived from an EMBL/GenBank/DDBJ whole genome shotgun (WGS) entry which is preliminary data.</text>
</comment>
<dbReference type="AlphaFoldDB" id="A0AAE0DEJ2"/>
<evidence type="ECO:0000313" key="2">
    <source>
        <dbReference type="Proteomes" id="UP001276659"/>
    </source>
</evidence>
<organism evidence="1 2">
    <name type="scientific">Lepraria neglecta</name>
    <dbReference type="NCBI Taxonomy" id="209136"/>
    <lineage>
        <taxon>Eukaryota</taxon>
        <taxon>Fungi</taxon>
        <taxon>Dikarya</taxon>
        <taxon>Ascomycota</taxon>
        <taxon>Pezizomycotina</taxon>
        <taxon>Lecanoromycetes</taxon>
        <taxon>OSLEUM clade</taxon>
        <taxon>Lecanoromycetidae</taxon>
        <taxon>Lecanorales</taxon>
        <taxon>Lecanorineae</taxon>
        <taxon>Stereocaulaceae</taxon>
        <taxon>Lepraria</taxon>
    </lineage>
</organism>
<accession>A0AAE0DEJ2</accession>
<sequence length="136" mass="16269">MPRNRDQQPTKQEPDVLSLAEYIALQKTATTKDKYANTLLFNTTTAPWMLVVKTIERTKQRWEWFTQAKALDVQRVTTLGTLRYRPFEIRQQIHELVLDDHFRTIVENHDGSQQYEDLNSHKFQDLLKWRLHYQPG</sequence>